<dbReference type="RefSeq" id="WP_200345917.1">
    <property type="nucleotide sequence ID" value="NZ_NRSJ01000013.1"/>
</dbReference>
<dbReference type="EMBL" id="NRSJ01000013">
    <property type="protein sequence ID" value="MBK1704709.1"/>
    <property type="molecule type" value="Genomic_DNA"/>
</dbReference>
<evidence type="ECO:0000259" key="1">
    <source>
        <dbReference type="Pfam" id="PF04965"/>
    </source>
</evidence>
<accession>A0AAJ0U3Q2</accession>
<comment type="caution">
    <text evidence="2">The sequence shown here is derived from an EMBL/GenBank/DDBJ whole genome shotgun (WGS) entry which is preliminary data.</text>
</comment>
<reference evidence="2" key="2">
    <citation type="journal article" date="2020" name="Microorganisms">
        <title>Osmotic Adaptation and Compatible Solute Biosynthesis of Phototrophic Bacteria as Revealed from Genome Analyses.</title>
        <authorList>
            <person name="Imhoff J.F."/>
            <person name="Rahn T."/>
            <person name="Kunzel S."/>
            <person name="Keller A."/>
            <person name="Neulinger S.C."/>
        </authorList>
    </citation>
    <scope>NUCLEOTIDE SEQUENCE</scope>
    <source>
        <strain evidence="2">DSM 11080</strain>
    </source>
</reference>
<dbReference type="SUPFAM" id="SSF160719">
    <property type="entry name" value="gpW/gp25-like"/>
    <property type="match status" value="1"/>
</dbReference>
<keyword evidence="3" id="KW-1185">Reference proteome</keyword>
<dbReference type="Pfam" id="PF04965">
    <property type="entry name" value="GPW_gp25"/>
    <property type="match status" value="1"/>
</dbReference>
<evidence type="ECO:0000313" key="3">
    <source>
        <dbReference type="Proteomes" id="UP001296776"/>
    </source>
</evidence>
<dbReference type="Proteomes" id="UP001296776">
    <property type="component" value="Unassembled WGS sequence"/>
</dbReference>
<proteinExistence type="predicted"/>
<dbReference type="AlphaFoldDB" id="A0AAJ0U3Q2"/>
<sequence>MNPPDPGSLFGRGMAFPPRVGADGRLARSAGPENIRECIRVILLTEPQERLMLPQFGGGLRRFLFRPNTVATHRLVQEAVVQSLGRWERRIQVESVLVDADPEDARAARVRIRYRLVATAEEDRLQLRLLLTG</sequence>
<reference evidence="2" key="1">
    <citation type="submission" date="2017-08" db="EMBL/GenBank/DDBJ databases">
        <authorList>
            <person name="Imhoff J.F."/>
            <person name="Rahn T."/>
            <person name="Kuenzel S."/>
            <person name="Neulinger S.C."/>
        </authorList>
    </citation>
    <scope>NUCLEOTIDE SEQUENCE</scope>
    <source>
        <strain evidence="2">DSM 11080</strain>
    </source>
</reference>
<organism evidence="2 3">
    <name type="scientific">Halochromatium glycolicum</name>
    <dbReference type="NCBI Taxonomy" id="85075"/>
    <lineage>
        <taxon>Bacteria</taxon>
        <taxon>Pseudomonadati</taxon>
        <taxon>Pseudomonadota</taxon>
        <taxon>Gammaproteobacteria</taxon>
        <taxon>Chromatiales</taxon>
        <taxon>Chromatiaceae</taxon>
        <taxon>Halochromatium</taxon>
    </lineage>
</organism>
<dbReference type="InterPro" id="IPR007048">
    <property type="entry name" value="IraD/Gp25-like"/>
</dbReference>
<feature type="domain" description="IraD/Gp25-like" evidence="1">
    <location>
        <begin position="31"/>
        <end position="120"/>
    </location>
</feature>
<name>A0AAJ0U3Q2_9GAMM</name>
<protein>
    <submittedName>
        <fullName evidence="2">Phage tail protein</fullName>
    </submittedName>
</protein>
<gene>
    <name evidence="2" type="ORF">CKO40_09205</name>
</gene>
<dbReference type="Gene3D" id="3.10.450.40">
    <property type="match status" value="1"/>
</dbReference>
<evidence type="ECO:0000313" key="2">
    <source>
        <dbReference type="EMBL" id="MBK1704709.1"/>
    </source>
</evidence>